<keyword evidence="1" id="KW-1133">Transmembrane helix</keyword>
<accession>A0AAW4WUZ7</accession>
<dbReference type="Gene3D" id="3.80.10.10">
    <property type="entry name" value="Ribonuclease Inhibitor"/>
    <property type="match status" value="1"/>
</dbReference>
<feature type="transmembrane region" description="Helical" evidence="1">
    <location>
        <begin position="12"/>
        <end position="30"/>
    </location>
</feature>
<sequence length="270" mass="30436">MPKVDNSKGFTLIELIVLIAILGILSAIAVPRFSGVIERAHISADQTKLRTLNSVTSIARIAMDSDDPFIDVNKSDEELISFLQERDYLDGQFKAQTEDADFVWSFDDERWYLIFESLYYAISLNDGLEMQANRDGWLIGSYTGSAKDIFVPNSLDGQVIKHIGNAAFEDKYITSITFPSNSGVTNIGTSAFRLEAVEGGFTQIEFPKSLENIDNYAFRNNMDLDRIVIGDNVNIGEDVFHRDNSFRDVYENNDKSAGTYIYEDGNWIKQ</sequence>
<dbReference type="InterPro" id="IPR032675">
    <property type="entry name" value="LRR_dom_sf"/>
</dbReference>
<evidence type="ECO:0000256" key="1">
    <source>
        <dbReference type="SAM" id="Phobius"/>
    </source>
</evidence>
<evidence type="ECO:0000313" key="3">
    <source>
        <dbReference type="Proteomes" id="UP001199296"/>
    </source>
</evidence>
<dbReference type="Proteomes" id="UP001199296">
    <property type="component" value="Unassembled WGS sequence"/>
</dbReference>
<dbReference type="InterPro" id="IPR045584">
    <property type="entry name" value="Pilin-like"/>
</dbReference>
<evidence type="ECO:0000313" key="2">
    <source>
        <dbReference type="EMBL" id="MCC3144927.1"/>
    </source>
</evidence>
<dbReference type="NCBIfam" id="TIGR02532">
    <property type="entry name" value="IV_pilin_GFxxxE"/>
    <property type="match status" value="1"/>
</dbReference>
<dbReference type="EMBL" id="JAJFAT010000007">
    <property type="protein sequence ID" value="MCC3144927.1"/>
    <property type="molecule type" value="Genomic_DNA"/>
</dbReference>
<comment type="caution">
    <text evidence="2">The sequence shown here is derived from an EMBL/GenBank/DDBJ whole genome shotgun (WGS) entry which is preliminary data.</text>
</comment>
<dbReference type="PROSITE" id="PS00409">
    <property type="entry name" value="PROKAR_NTER_METHYL"/>
    <property type="match status" value="1"/>
</dbReference>
<keyword evidence="3" id="KW-1185">Reference proteome</keyword>
<dbReference type="Pfam" id="PF13306">
    <property type="entry name" value="LRR_5"/>
    <property type="match status" value="1"/>
</dbReference>
<dbReference type="RefSeq" id="WP_229345246.1">
    <property type="nucleotide sequence ID" value="NZ_JAJFAT010000007.1"/>
</dbReference>
<dbReference type="InterPro" id="IPR012902">
    <property type="entry name" value="N_methyl_site"/>
</dbReference>
<organism evidence="2 3">
    <name type="scientific">Halanaerobium polyolivorans</name>
    <dbReference type="NCBI Taxonomy" id="2886943"/>
    <lineage>
        <taxon>Bacteria</taxon>
        <taxon>Bacillati</taxon>
        <taxon>Bacillota</taxon>
        <taxon>Clostridia</taxon>
        <taxon>Halanaerobiales</taxon>
        <taxon>Halanaerobiaceae</taxon>
        <taxon>Halanaerobium</taxon>
    </lineage>
</organism>
<keyword evidence="1" id="KW-0472">Membrane</keyword>
<dbReference type="InterPro" id="IPR026906">
    <property type="entry name" value="LRR_5"/>
</dbReference>
<reference evidence="2 3" key="1">
    <citation type="submission" date="2021-10" db="EMBL/GenBank/DDBJ databases">
        <authorList>
            <person name="Grouzdev D.S."/>
            <person name="Pantiukh K.S."/>
            <person name="Krutkina M.S."/>
        </authorList>
    </citation>
    <scope>NUCLEOTIDE SEQUENCE [LARGE SCALE GENOMIC DNA]</scope>
    <source>
        <strain evidence="2 3">Z-7514</strain>
    </source>
</reference>
<proteinExistence type="predicted"/>
<dbReference type="AlphaFoldDB" id="A0AAW4WUZ7"/>
<dbReference type="SUPFAM" id="SSF54523">
    <property type="entry name" value="Pili subunits"/>
    <property type="match status" value="1"/>
</dbReference>
<gene>
    <name evidence="2" type="ORF">LJ207_06290</name>
</gene>
<keyword evidence="1" id="KW-0812">Transmembrane</keyword>
<dbReference type="Pfam" id="PF07963">
    <property type="entry name" value="N_methyl"/>
    <property type="match status" value="1"/>
</dbReference>
<protein>
    <submittedName>
        <fullName evidence="2">Leucine-rich repeat protein</fullName>
    </submittedName>
</protein>
<name>A0AAW4WUZ7_9FIRM</name>
<dbReference type="Gene3D" id="3.30.700.10">
    <property type="entry name" value="Glycoprotein, Type 4 Pilin"/>
    <property type="match status" value="1"/>
</dbReference>